<protein>
    <submittedName>
        <fullName evidence="1">Uncharacterized protein</fullName>
    </submittedName>
</protein>
<gene>
    <name evidence="1" type="primary">ORF65027</name>
</gene>
<dbReference type="EMBL" id="HACG01021226">
    <property type="protein sequence ID" value="CEK68091.1"/>
    <property type="molecule type" value="Transcribed_RNA"/>
</dbReference>
<name>A0A0B6ZJQ0_9EUPU</name>
<organism evidence="1">
    <name type="scientific">Arion vulgaris</name>
    <dbReference type="NCBI Taxonomy" id="1028688"/>
    <lineage>
        <taxon>Eukaryota</taxon>
        <taxon>Metazoa</taxon>
        <taxon>Spiralia</taxon>
        <taxon>Lophotrochozoa</taxon>
        <taxon>Mollusca</taxon>
        <taxon>Gastropoda</taxon>
        <taxon>Heterobranchia</taxon>
        <taxon>Euthyneura</taxon>
        <taxon>Panpulmonata</taxon>
        <taxon>Eupulmonata</taxon>
        <taxon>Stylommatophora</taxon>
        <taxon>Helicina</taxon>
        <taxon>Arionoidea</taxon>
        <taxon>Arionidae</taxon>
        <taxon>Arion</taxon>
    </lineage>
</organism>
<proteinExistence type="predicted"/>
<sequence length="54" mass="6067">MYDLLATGVAASFHLQCLQKLLDSRCQDKITDTGVLDVTIFSMLCFRRLNGWGT</sequence>
<accession>A0A0B6ZJQ0</accession>
<reference evidence="1" key="1">
    <citation type="submission" date="2014-12" db="EMBL/GenBank/DDBJ databases">
        <title>Insight into the proteome of Arion vulgaris.</title>
        <authorList>
            <person name="Aradska J."/>
            <person name="Bulat T."/>
            <person name="Smidak R."/>
            <person name="Sarate P."/>
            <person name="Gangsoo J."/>
            <person name="Sialana F."/>
            <person name="Bilban M."/>
            <person name="Lubec G."/>
        </authorList>
    </citation>
    <scope>NUCLEOTIDE SEQUENCE</scope>
    <source>
        <tissue evidence="1">Skin</tissue>
    </source>
</reference>
<feature type="non-terminal residue" evidence="1">
    <location>
        <position position="54"/>
    </location>
</feature>
<dbReference type="AlphaFoldDB" id="A0A0B6ZJQ0"/>
<evidence type="ECO:0000313" key="1">
    <source>
        <dbReference type="EMBL" id="CEK68091.1"/>
    </source>
</evidence>